<dbReference type="SUPFAM" id="SSF55347">
    <property type="entry name" value="Glyceraldehyde-3-phosphate dehydrogenase-like, C-terminal domain"/>
    <property type="match status" value="1"/>
</dbReference>
<dbReference type="PANTHER" id="PTHR43377">
    <property type="entry name" value="BILIVERDIN REDUCTASE A"/>
    <property type="match status" value="1"/>
</dbReference>
<dbReference type="GO" id="GO:0000166">
    <property type="term" value="F:nucleotide binding"/>
    <property type="evidence" value="ECO:0007669"/>
    <property type="project" value="InterPro"/>
</dbReference>
<dbReference type="InterPro" id="IPR036291">
    <property type="entry name" value="NAD(P)-bd_dom_sf"/>
</dbReference>
<gene>
    <name evidence="3" type="ORF">UW22_C0022G0014</name>
</gene>
<dbReference type="EMBL" id="LCHM01000022">
    <property type="protein sequence ID" value="KKT37609.1"/>
    <property type="molecule type" value="Genomic_DNA"/>
</dbReference>
<dbReference type="InterPro" id="IPR000683">
    <property type="entry name" value="Gfo/Idh/MocA-like_OxRdtase_N"/>
</dbReference>
<evidence type="ECO:0000313" key="4">
    <source>
        <dbReference type="Proteomes" id="UP000034617"/>
    </source>
</evidence>
<dbReference type="PANTHER" id="PTHR43377:SF1">
    <property type="entry name" value="BILIVERDIN REDUCTASE A"/>
    <property type="match status" value="1"/>
</dbReference>
<dbReference type="Gene3D" id="3.40.50.720">
    <property type="entry name" value="NAD(P)-binding Rossmann-like Domain"/>
    <property type="match status" value="1"/>
</dbReference>
<dbReference type="SUPFAM" id="SSF51735">
    <property type="entry name" value="NAD(P)-binding Rossmann-fold domains"/>
    <property type="match status" value="1"/>
</dbReference>
<dbReference type="Proteomes" id="UP000034617">
    <property type="component" value="Unassembled WGS sequence"/>
</dbReference>
<dbReference type="Gene3D" id="3.30.360.10">
    <property type="entry name" value="Dihydrodipicolinate Reductase, domain 2"/>
    <property type="match status" value="1"/>
</dbReference>
<reference evidence="3 4" key="1">
    <citation type="journal article" date="2015" name="Nature">
        <title>rRNA introns, odd ribosomes, and small enigmatic genomes across a large radiation of phyla.</title>
        <authorList>
            <person name="Brown C.T."/>
            <person name="Hug L.A."/>
            <person name="Thomas B.C."/>
            <person name="Sharon I."/>
            <person name="Castelle C.J."/>
            <person name="Singh A."/>
            <person name="Wilkins M.J."/>
            <person name="Williams K.H."/>
            <person name="Banfield J.F."/>
        </authorList>
    </citation>
    <scope>NUCLEOTIDE SEQUENCE [LARGE SCALE GENOMIC DNA]</scope>
</reference>
<evidence type="ECO:0000313" key="3">
    <source>
        <dbReference type="EMBL" id="KKT37609.1"/>
    </source>
</evidence>
<dbReference type="InterPro" id="IPR055170">
    <property type="entry name" value="GFO_IDH_MocA-like_dom"/>
</dbReference>
<dbReference type="Pfam" id="PF01408">
    <property type="entry name" value="GFO_IDH_MocA"/>
    <property type="match status" value="1"/>
</dbReference>
<dbReference type="InterPro" id="IPR051450">
    <property type="entry name" value="Gfo/Idh/MocA_Oxidoreductases"/>
</dbReference>
<evidence type="ECO:0000259" key="1">
    <source>
        <dbReference type="Pfam" id="PF01408"/>
    </source>
</evidence>
<sequence length="348" mass="39891">MNLFPQKVITIGMIGMGNISNIHVDAFRMRKDVHIKAISDSNQSLLLRKSGELDIAETYPDYRFMLNDPCIDVIDVMTPHSLHKQCVCDALNAGKTVICEKPLATTLRDIDKIIRVSESKKKYVYIKQYLRYSTAYQKALELLEDNKIGTPYFIQCLFTGNSVKDYLSPLTWRGSTSQAGGGVFIDVGVHMLDLLQLYFKFPSALYMQSRRITASLPEKGEDFASAIIEFPNNLTVSISCTHNDIGYKFRWEVRIYGRNGVITILDNGKQEKQLHVIKENKIVYEFTEIDWWRQSNIRALHDIINRILSHKSPPVSYLHARSVIQTIRESYRSAKTGKRLFLNKTAQV</sequence>
<feature type="domain" description="Gfo/Idh/MocA-like oxidoreductase N-terminal" evidence="1">
    <location>
        <begin position="9"/>
        <end position="126"/>
    </location>
</feature>
<feature type="domain" description="GFO/IDH/MocA-like oxidoreductase" evidence="2">
    <location>
        <begin position="136"/>
        <end position="262"/>
    </location>
</feature>
<accession>A0A0G1JQB3</accession>
<evidence type="ECO:0000259" key="2">
    <source>
        <dbReference type="Pfam" id="PF22725"/>
    </source>
</evidence>
<name>A0A0G1JQB3_9BACT</name>
<proteinExistence type="predicted"/>
<dbReference type="AlphaFoldDB" id="A0A0G1JQB3"/>
<comment type="caution">
    <text evidence="3">The sequence shown here is derived from an EMBL/GenBank/DDBJ whole genome shotgun (WGS) entry which is preliminary data.</text>
</comment>
<organism evidence="3 4">
    <name type="scientific">Candidatus Gottesmanbacteria bacterium GW2011_GWB1_44_11c</name>
    <dbReference type="NCBI Taxonomy" id="1618447"/>
    <lineage>
        <taxon>Bacteria</taxon>
        <taxon>Candidatus Gottesmaniibacteriota</taxon>
    </lineage>
</organism>
<dbReference type="Pfam" id="PF22725">
    <property type="entry name" value="GFO_IDH_MocA_C3"/>
    <property type="match status" value="1"/>
</dbReference>
<protein>
    <submittedName>
        <fullName evidence="3">Oxidoreductase domain protein</fullName>
    </submittedName>
</protein>